<dbReference type="PANTHER" id="PTHR43685">
    <property type="entry name" value="GLYCOSYLTRANSFERASE"/>
    <property type="match status" value="1"/>
</dbReference>
<dbReference type="SUPFAM" id="SSF53448">
    <property type="entry name" value="Nucleotide-diphospho-sugar transferases"/>
    <property type="match status" value="1"/>
</dbReference>
<accession>A0A346AC59</accession>
<dbReference type="InterPro" id="IPR029044">
    <property type="entry name" value="Nucleotide-diphossugar_trans"/>
</dbReference>
<reference evidence="2" key="1">
    <citation type="submission" date="2018-06" db="EMBL/GenBank/DDBJ databases">
        <title>Genetic diversity of the Aeromonas Hydrophila O antigens and development of a suspension array for serotype detection.</title>
        <authorList>
            <person name="Cao H."/>
            <person name="Liu B."/>
        </authorList>
    </citation>
    <scope>NUCLEOTIDE SEQUENCE</scope>
    <source>
        <strain evidence="2">G5371</strain>
    </source>
</reference>
<dbReference type="EMBL" id="MH449674">
    <property type="protein sequence ID" value="AXL04821.1"/>
    <property type="molecule type" value="Genomic_DNA"/>
</dbReference>
<protein>
    <submittedName>
        <fullName evidence="2">Glycosyltransferase</fullName>
    </submittedName>
</protein>
<evidence type="ECO:0000313" key="2">
    <source>
        <dbReference type="EMBL" id="AXL04821.1"/>
    </source>
</evidence>
<proteinExistence type="predicted"/>
<dbReference type="PANTHER" id="PTHR43685:SF11">
    <property type="entry name" value="GLYCOSYLTRANSFERASE TAGX-RELATED"/>
    <property type="match status" value="1"/>
</dbReference>
<name>A0A346AC59_AERHY</name>
<gene>
    <name evidence="2" type="primary">gt1</name>
</gene>
<dbReference type="AlphaFoldDB" id="A0A346AC59"/>
<dbReference type="Gene3D" id="3.90.550.10">
    <property type="entry name" value="Spore Coat Polysaccharide Biosynthesis Protein SpsA, Chain A"/>
    <property type="match status" value="1"/>
</dbReference>
<dbReference type="Pfam" id="PF00535">
    <property type="entry name" value="Glycos_transf_2"/>
    <property type="match status" value="1"/>
</dbReference>
<dbReference type="InterPro" id="IPR001173">
    <property type="entry name" value="Glyco_trans_2-like"/>
</dbReference>
<evidence type="ECO:0000259" key="1">
    <source>
        <dbReference type="Pfam" id="PF00535"/>
    </source>
</evidence>
<dbReference type="GO" id="GO:0016740">
    <property type="term" value="F:transferase activity"/>
    <property type="evidence" value="ECO:0007669"/>
    <property type="project" value="UniProtKB-KW"/>
</dbReference>
<feature type="domain" description="Glycosyltransferase 2-like" evidence="1">
    <location>
        <begin position="4"/>
        <end position="145"/>
    </location>
</feature>
<dbReference type="CDD" id="cd06433">
    <property type="entry name" value="GT_2_WfgS_like"/>
    <property type="match status" value="1"/>
</dbReference>
<keyword evidence="2" id="KW-0808">Transferase</keyword>
<sequence length="251" mass="28795">MKVSIITATYNSAATIHDTLTSLESQTYPDIEYIIVDGASKDNTLEVINNNCTRVSKIISEPDRGIYDALNKGIAAATGDIVGFLHSDDLLAYPEAIADLVHVFNVGEYDAVYADLEYVQQNDISKVVRLWQSGNYKKQKLKYGWMPAHPTFYMRRRCYQKFNDFDLSYKIAADYDSILRYLWREDVRAGYLPQVLIKMRVGGISNRSLSNILRKMREDIQAMRNNGLFWPVTLAWKNLSKIPQFLVKNND</sequence>
<organism evidence="2">
    <name type="scientific">Aeromonas hydrophila</name>
    <dbReference type="NCBI Taxonomy" id="644"/>
    <lineage>
        <taxon>Bacteria</taxon>
        <taxon>Pseudomonadati</taxon>
        <taxon>Pseudomonadota</taxon>
        <taxon>Gammaproteobacteria</taxon>
        <taxon>Aeromonadales</taxon>
        <taxon>Aeromonadaceae</taxon>
        <taxon>Aeromonas</taxon>
    </lineage>
</organism>
<dbReference type="InterPro" id="IPR050834">
    <property type="entry name" value="Glycosyltransf_2"/>
</dbReference>